<dbReference type="Gene3D" id="3.30.1490.20">
    <property type="entry name" value="ATP-grasp fold, A domain"/>
    <property type="match status" value="1"/>
</dbReference>
<dbReference type="GO" id="GO:0005737">
    <property type="term" value="C:cytoplasm"/>
    <property type="evidence" value="ECO:0007669"/>
    <property type="project" value="TreeGrafter"/>
</dbReference>
<dbReference type="Gene3D" id="3.30.470.20">
    <property type="entry name" value="ATP-grasp fold, B domain"/>
    <property type="match status" value="1"/>
</dbReference>
<dbReference type="InterPro" id="IPR013651">
    <property type="entry name" value="ATP-grasp_RimK-type"/>
</dbReference>
<dbReference type="EMBL" id="JAAYSN010000306">
    <property type="protein sequence ID" value="NLP40260.1"/>
    <property type="molecule type" value="Genomic_DNA"/>
</dbReference>
<dbReference type="SUPFAM" id="SSF56059">
    <property type="entry name" value="Glutathione synthetase ATP-binding domain-like"/>
    <property type="match status" value="1"/>
</dbReference>
<dbReference type="PANTHER" id="PTHR21621">
    <property type="entry name" value="RIBOSOMAL PROTEIN S6 MODIFICATION PROTEIN"/>
    <property type="match status" value="1"/>
</dbReference>
<dbReference type="Pfam" id="PF08443">
    <property type="entry name" value="RimK"/>
    <property type="match status" value="1"/>
</dbReference>
<name>A0A7X8RHV1_9CORY</name>
<sequence length="305" mass="33383">MSEPLLVVLADDTDAEDHSVLFPLLREHGIAARRVHPHELTIRLDGARARITVDGERLRPDLVLGWVLDDLLLPGMAQLDLLQRLGVRAINDALTLFRAQHTFLDSSQLSAAGVLRYPVITGWDRAALRDWAAEIDGPLVSKPLSGFGGRGLRKVTDVDELPAGEYYVVPYVENPGRDIRVYTVNHRAVFAMYRYAPEGKWITNVRAGGTIAPCALTPEIADLAERASRGAGTLIGGVDIGENTAAGELVVYEVNSCPTCEPPVLHAVADFLTAVLHGDGEHWRPEQDYAALEPTFHASKQHLIR</sequence>
<dbReference type="InterPro" id="IPR013815">
    <property type="entry name" value="ATP_grasp_subdomain_1"/>
</dbReference>
<dbReference type="AlphaFoldDB" id="A0A7X8RHV1"/>
<dbReference type="GO" id="GO:0016879">
    <property type="term" value="F:ligase activity, forming carbon-nitrogen bonds"/>
    <property type="evidence" value="ECO:0007669"/>
    <property type="project" value="TreeGrafter"/>
</dbReference>
<dbReference type="GO" id="GO:0005524">
    <property type="term" value="F:ATP binding"/>
    <property type="evidence" value="ECO:0007669"/>
    <property type="project" value="InterPro"/>
</dbReference>
<gene>
    <name evidence="2" type="ORF">GX356_11225</name>
</gene>
<organism evidence="2 3">
    <name type="scientific">Corynebacterium pollutisoli</name>
    <dbReference type="NCBI Taxonomy" id="1610489"/>
    <lineage>
        <taxon>Bacteria</taxon>
        <taxon>Bacillati</taxon>
        <taxon>Actinomycetota</taxon>
        <taxon>Actinomycetes</taxon>
        <taxon>Mycobacteriales</taxon>
        <taxon>Corynebacteriaceae</taxon>
        <taxon>Corynebacterium</taxon>
    </lineage>
</organism>
<proteinExistence type="predicted"/>
<reference evidence="2 3" key="1">
    <citation type="journal article" date="2020" name="Biotechnol. Biofuels">
        <title>New insights from the biogas microbiome by comprehensive genome-resolved metagenomics of nearly 1600 species originating from multiple anaerobic digesters.</title>
        <authorList>
            <person name="Campanaro S."/>
            <person name="Treu L."/>
            <person name="Rodriguez-R L.M."/>
            <person name="Kovalovszki A."/>
            <person name="Ziels R.M."/>
            <person name="Maus I."/>
            <person name="Zhu X."/>
            <person name="Kougias P.G."/>
            <person name="Basile A."/>
            <person name="Luo G."/>
            <person name="Schluter A."/>
            <person name="Konstantinidis K.T."/>
            <person name="Angelidaki I."/>
        </authorList>
    </citation>
    <scope>NUCLEOTIDE SEQUENCE [LARGE SCALE GENOMIC DNA]</scope>
    <source>
        <strain evidence="2">AS23ysBPME_344</strain>
    </source>
</reference>
<protein>
    <recommendedName>
        <fullName evidence="1">ATP-grasp fold RimK-type domain-containing protein</fullName>
    </recommendedName>
</protein>
<feature type="domain" description="ATP-grasp fold RimK-type" evidence="1">
    <location>
        <begin position="174"/>
        <end position="260"/>
    </location>
</feature>
<dbReference type="Proteomes" id="UP000568696">
    <property type="component" value="Unassembled WGS sequence"/>
</dbReference>
<evidence type="ECO:0000313" key="2">
    <source>
        <dbReference type="EMBL" id="NLP40260.1"/>
    </source>
</evidence>
<dbReference type="Gene3D" id="3.40.50.20">
    <property type="match status" value="1"/>
</dbReference>
<comment type="caution">
    <text evidence="2">The sequence shown here is derived from an EMBL/GenBank/DDBJ whole genome shotgun (WGS) entry which is preliminary data.</text>
</comment>
<dbReference type="PANTHER" id="PTHR21621:SF0">
    <property type="entry name" value="BETA-CITRYLGLUTAMATE SYNTHASE B-RELATED"/>
    <property type="match status" value="1"/>
</dbReference>
<evidence type="ECO:0000259" key="1">
    <source>
        <dbReference type="Pfam" id="PF08443"/>
    </source>
</evidence>
<accession>A0A7X8RHV1</accession>
<evidence type="ECO:0000313" key="3">
    <source>
        <dbReference type="Proteomes" id="UP000568696"/>
    </source>
</evidence>